<accession>J4CD50</accession>
<dbReference type="GO" id="GO:0140359">
    <property type="term" value="F:ABC-type transporter activity"/>
    <property type="evidence" value="ECO:0007669"/>
    <property type="project" value="InterPro"/>
</dbReference>
<evidence type="ECO:0000313" key="12">
    <source>
        <dbReference type="Proteomes" id="UP000003786"/>
    </source>
</evidence>
<evidence type="ECO:0000256" key="2">
    <source>
        <dbReference type="ARBA" id="ARBA00022448"/>
    </source>
</evidence>
<feature type="transmembrane region" description="Helical" evidence="8">
    <location>
        <begin position="316"/>
        <end position="339"/>
    </location>
</feature>
<dbReference type="VEuPathDB" id="PiroplasmaDB:TOT_020000782"/>
<dbReference type="Proteomes" id="UP000003786">
    <property type="component" value="Chromosome 2"/>
</dbReference>
<evidence type="ECO:0000256" key="8">
    <source>
        <dbReference type="SAM" id="Phobius"/>
    </source>
</evidence>
<evidence type="ECO:0000256" key="3">
    <source>
        <dbReference type="ARBA" id="ARBA00022692"/>
    </source>
</evidence>
<protein>
    <recommendedName>
        <fullName evidence="13">ABC transporter</fullName>
    </recommendedName>
</protein>
<dbReference type="GO" id="GO:0016020">
    <property type="term" value="C:membrane"/>
    <property type="evidence" value="ECO:0007669"/>
    <property type="project" value="UniProtKB-SubCell"/>
</dbReference>
<feature type="transmembrane region" description="Helical" evidence="8">
    <location>
        <begin position="136"/>
        <end position="156"/>
    </location>
</feature>
<feature type="transmembrane region" description="Helical" evidence="8">
    <location>
        <begin position="387"/>
        <end position="412"/>
    </location>
</feature>
<gene>
    <name evidence="11" type="ORF">TOT_020000782</name>
</gene>
<dbReference type="SMART" id="SM00382">
    <property type="entry name" value="AAA"/>
    <property type="match status" value="2"/>
</dbReference>
<dbReference type="InterPro" id="IPR003439">
    <property type="entry name" value="ABC_transporter-like_ATP-bd"/>
</dbReference>
<reference evidence="11 12" key="1">
    <citation type="journal article" date="2012" name="MBio">
        <title>Comparative genome analysis of three eukaryotic parasites with differing abilities to transform leukocytes reveals key mediators of Theileria-induced leukocyte transformation.</title>
        <authorList>
            <person name="Hayashida K."/>
            <person name="Hara Y."/>
            <person name="Abe T."/>
            <person name="Yamasaki C."/>
            <person name="Toyoda A."/>
            <person name="Kosuge T."/>
            <person name="Suzuki Y."/>
            <person name="Sato Y."/>
            <person name="Kawashima S."/>
            <person name="Katayama T."/>
            <person name="Wakaguri H."/>
            <person name="Inoue N."/>
            <person name="Homma K."/>
            <person name="Tada-Umezaki M."/>
            <person name="Yagi Y."/>
            <person name="Fujii Y."/>
            <person name="Habara T."/>
            <person name="Kanehisa M."/>
            <person name="Watanabe H."/>
            <person name="Ito K."/>
            <person name="Gojobori T."/>
            <person name="Sugawara H."/>
            <person name="Imanishi T."/>
            <person name="Weir W."/>
            <person name="Gardner M."/>
            <person name="Pain A."/>
            <person name="Shiels B."/>
            <person name="Hattori M."/>
            <person name="Nene V."/>
            <person name="Sugimoto C."/>
        </authorList>
    </citation>
    <scope>NUCLEOTIDE SEQUENCE [LARGE SCALE GENOMIC DNA]</scope>
    <source>
        <strain evidence="11 12">Shintoku</strain>
    </source>
</reference>
<feature type="transmembrane region" description="Helical" evidence="8">
    <location>
        <begin position="1080"/>
        <end position="1106"/>
    </location>
</feature>
<dbReference type="PROSITE" id="PS50929">
    <property type="entry name" value="ABC_TM1F"/>
    <property type="match status" value="1"/>
</dbReference>
<dbReference type="InterPro" id="IPR050173">
    <property type="entry name" value="ABC_transporter_C-like"/>
</dbReference>
<dbReference type="OrthoDB" id="4865934at2759"/>
<feature type="transmembrane region" description="Helical" evidence="8">
    <location>
        <begin position="168"/>
        <end position="186"/>
    </location>
</feature>
<dbReference type="InterPro" id="IPR036640">
    <property type="entry name" value="ABC1_TM_sf"/>
</dbReference>
<dbReference type="PANTHER" id="PTHR24223">
    <property type="entry name" value="ATP-BINDING CASSETTE SUB-FAMILY C"/>
    <property type="match status" value="1"/>
</dbReference>
<evidence type="ECO:0000256" key="1">
    <source>
        <dbReference type="ARBA" id="ARBA00004370"/>
    </source>
</evidence>
<dbReference type="Gene3D" id="1.20.1560.10">
    <property type="entry name" value="ABC transporter type 1, transmembrane domain"/>
    <property type="match status" value="1"/>
</dbReference>
<feature type="transmembrane region" description="Helical" evidence="8">
    <location>
        <begin position="992"/>
        <end position="1014"/>
    </location>
</feature>
<dbReference type="InterPro" id="IPR003593">
    <property type="entry name" value="AAA+_ATPase"/>
</dbReference>
<evidence type="ECO:0000259" key="10">
    <source>
        <dbReference type="PROSITE" id="PS50929"/>
    </source>
</evidence>
<evidence type="ECO:0000256" key="6">
    <source>
        <dbReference type="ARBA" id="ARBA00022989"/>
    </source>
</evidence>
<keyword evidence="6 8" id="KW-1133">Transmembrane helix</keyword>
<feature type="domain" description="ABC transmembrane type-1" evidence="10">
    <location>
        <begin position="846"/>
        <end position="1145"/>
    </location>
</feature>
<feature type="transmembrane region" description="Helical" evidence="8">
    <location>
        <begin position="897"/>
        <end position="920"/>
    </location>
</feature>
<dbReference type="InterPro" id="IPR017871">
    <property type="entry name" value="ABC_transporter-like_CS"/>
</dbReference>
<dbReference type="PROSITE" id="PS50893">
    <property type="entry name" value="ABC_TRANSPORTER_2"/>
    <property type="match status" value="2"/>
</dbReference>
<dbReference type="SUPFAM" id="SSF52540">
    <property type="entry name" value="P-loop containing nucleoside triphosphate hydrolases"/>
    <property type="match status" value="2"/>
</dbReference>
<keyword evidence="2" id="KW-0813">Transport</keyword>
<proteinExistence type="predicted"/>
<dbReference type="SUPFAM" id="SSF90123">
    <property type="entry name" value="ABC transporter transmembrane region"/>
    <property type="match status" value="2"/>
</dbReference>
<evidence type="ECO:0000256" key="5">
    <source>
        <dbReference type="ARBA" id="ARBA00022840"/>
    </source>
</evidence>
<feature type="transmembrane region" description="Helical" evidence="8">
    <location>
        <begin position="432"/>
        <end position="451"/>
    </location>
</feature>
<dbReference type="GO" id="GO:0005524">
    <property type="term" value="F:ATP binding"/>
    <property type="evidence" value="ECO:0007669"/>
    <property type="project" value="UniProtKB-KW"/>
</dbReference>
<dbReference type="PROSITE" id="PS00211">
    <property type="entry name" value="ABC_TRANSPORTER_1"/>
    <property type="match status" value="1"/>
</dbReference>
<dbReference type="Pfam" id="PF00005">
    <property type="entry name" value="ABC_tran"/>
    <property type="match status" value="2"/>
</dbReference>
<sequence length="1515" mass="175178">MNISSSEKRLNFINESDQCFWESKLYSRSCFKNIKNRSFRYYDDTSFLKYFFFHWLNKWTKQLSFEFVEPYKLHPLPISDQVLKWYPVFSKHISDGLARLESYECNRFQSKDTKVKKPYKSILLRALVLTVWKRTLFLILGLIVVNVLCMSTAVLVKKALTVLNDKSLSFIKTIFLLLTIIVFQIADGLLLETLNFHMGRLNTMVHCLISVVIFQHAMPNRRRFFNNVNGSNTLNVCNKVLHSCSPDSECSKNPLFCPALRHQSRELIAQIYSFESMDYHFVAMTFQSIRFFIDFLTNFIYGIILTSVQIKDNLSFLYVIGALFIIIMVVIEAVTSYNFEWMLFLRDARISKCNHILFSLSRIKKMLYDDIAINIITRTRNKEVSLFVMYTFFTLFNMSLYTSCINLSFYFIKRSFVKTINKARVITDIDTAGFVATLYIYMRIISSLILIPNSIKLFGMGYISLGRLEKFIKDCSPNFYISENQYTDSTKTTTDIIEVTNQLPNDVIVYYKDATFTWVNTRNDLLNKNYDTYLKNINFELKRGDIAIITGAQGSGKSNFIKSMLGEMTLVGGSMAVVPLHTSMPIFYASQDIFLQQGTIRSNITFGYKFDEQLYNTVLKAVELEFDISTWDKGDLRVVSDNAHSLSGGQRVRMELARAIYAYLVFHQVNTEYNDGKCSFLMCLDASFHGLDPYVSKTIFNNLFNLKTGLLVMNDLSIVLTTSKQTLDMCTNPNELSQLANPPIYNINNRRFQFYSNLHDFVKNKKVNNKDYMYLSASRSGYCRMNYLTNDMLRLCSSDATTRLGRMEVTKEKYSKSFKSYARNELAGTKFNPYLVYIKPAPISFFLYLFLSVFFNVLDNVKLVLSTRLSDDITNNINQYKDGQFVDLSEIKARSNFTFNTVILFIIIIIISSVLATIAMTRASLISSRKIHEYSINSIFNNSSSVIKIKKDVSQMLTYFFMDITFIDYLVAMQFSLFLFPFIQSLINILTLFYLIPISIPFVTVSIGFVYNYVLKRYVNSNKSIFFCYLESCVQVNSVVERSIAGSHIYRSFKRHFELINTGIEHRDYRARSRFMTSSIVSWSATLFNWMFSFTTLLIFSLITLLDRFTGFNFNVGYFGLGLSLCMNVVKSFDKLTLTLGQFDMTMCSVERFRLFIPPGEKVKFGKFINTHEEILTNPISGPKFDRKQLLKRRVVEFKTENKKFYALRRLFYHPKIHIMDVHQYLTPYHSGVELKNVCVYTTPGLNPESMILKHVSVSAHKSEIIGMVGRTGAGKTTLLSVLQNIAENRTGQVLLDGKDLNYIPKVVLRQIIGVVPQLPFVFKGWTIRMFLDPRKLFSDADINDALDKCALLNFVNWLPGGKKLDTVLVQEDVSSCYQQYKNKAYENRKSGKISKTGFETDMLLSNSQLRTLWLARLVLYRHFYRMIVVDEPPEEDLLVETSVKNDIGVPIYDLLQTYFQHCTTFLTAHDTSVLRKCTSIWALHDGRLVRTCKTFDIPANESIAKIIEECVKLN</sequence>
<name>J4CD50_THEOR</name>
<dbReference type="InterPro" id="IPR027417">
    <property type="entry name" value="P-loop_NTPase"/>
</dbReference>
<keyword evidence="5" id="KW-0067">ATP-binding</keyword>
<evidence type="ECO:0000313" key="11">
    <source>
        <dbReference type="EMBL" id="BAM40527.1"/>
    </source>
</evidence>
<dbReference type="GO" id="GO:0016887">
    <property type="term" value="F:ATP hydrolysis activity"/>
    <property type="evidence" value="ECO:0007669"/>
    <property type="project" value="InterPro"/>
</dbReference>
<dbReference type="KEGG" id="tot:TOT_020000782"/>
<feature type="domain" description="ABC transporter" evidence="9">
    <location>
        <begin position="1233"/>
        <end position="1511"/>
    </location>
</feature>
<evidence type="ECO:0000256" key="7">
    <source>
        <dbReference type="ARBA" id="ARBA00023136"/>
    </source>
</evidence>
<dbReference type="EMBL" id="AP011947">
    <property type="protein sequence ID" value="BAM40527.1"/>
    <property type="molecule type" value="Genomic_DNA"/>
</dbReference>
<dbReference type="InterPro" id="IPR011527">
    <property type="entry name" value="ABC1_TM_dom"/>
</dbReference>
<dbReference type="OMA" id="IVMPYFI"/>
<dbReference type="RefSeq" id="XP_009690828.1">
    <property type="nucleotide sequence ID" value="XM_009692533.1"/>
</dbReference>
<dbReference type="STRING" id="869250.J4CD50"/>
<organism evidence="11 12">
    <name type="scientific">Theileria orientalis strain Shintoku</name>
    <dbReference type="NCBI Taxonomy" id="869250"/>
    <lineage>
        <taxon>Eukaryota</taxon>
        <taxon>Sar</taxon>
        <taxon>Alveolata</taxon>
        <taxon>Apicomplexa</taxon>
        <taxon>Aconoidasida</taxon>
        <taxon>Piroplasmida</taxon>
        <taxon>Theileriidae</taxon>
        <taxon>Theileria</taxon>
    </lineage>
</organism>
<keyword evidence="7 8" id="KW-0472">Membrane</keyword>
<dbReference type="GeneID" id="20714902"/>
<feature type="transmembrane region" description="Helical" evidence="8">
    <location>
        <begin position="291"/>
        <end position="310"/>
    </location>
</feature>
<dbReference type="Gene3D" id="3.40.50.300">
    <property type="entry name" value="P-loop containing nucleotide triphosphate hydrolases"/>
    <property type="match status" value="2"/>
</dbReference>
<comment type="subcellular location">
    <subcellularLocation>
        <location evidence="1">Membrane</location>
    </subcellularLocation>
</comment>
<keyword evidence="12" id="KW-1185">Reference proteome</keyword>
<keyword evidence="3 8" id="KW-0812">Transmembrane</keyword>
<evidence type="ECO:0000259" key="9">
    <source>
        <dbReference type="PROSITE" id="PS50893"/>
    </source>
</evidence>
<evidence type="ECO:0000256" key="4">
    <source>
        <dbReference type="ARBA" id="ARBA00022741"/>
    </source>
</evidence>
<feature type="domain" description="ABC transporter" evidence="9">
    <location>
        <begin position="509"/>
        <end position="756"/>
    </location>
</feature>
<feature type="transmembrane region" description="Helical" evidence="8">
    <location>
        <begin position="957"/>
        <end position="980"/>
    </location>
</feature>
<evidence type="ECO:0008006" key="13">
    <source>
        <dbReference type="Google" id="ProtNLM"/>
    </source>
</evidence>
<dbReference type="eggNOG" id="KOG0054">
    <property type="taxonomic scope" value="Eukaryota"/>
</dbReference>
<keyword evidence="4" id="KW-0547">Nucleotide-binding</keyword>